<dbReference type="Pfam" id="PF07587">
    <property type="entry name" value="PSD1"/>
    <property type="match status" value="1"/>
</dbReference>
<organism evidence="7">
    <name type="scientific">Tuwongella immobilis</name>
    <dbReference type="NCBI Taxonomy" id="692036"/>
    <lineage>
        <taxon>Bacteria</taxon>
        <taxon>Pseudomonadati</taxon>
        <taxon>Planctomycetota</taxon>
        <taxon>Planctomycetia</taxon>
        <taxon>Gemmatales</taxon>
        <taxon>Gemmataceae</taxon>
        <taxon>Tuwongella</taxon>
    </lineage>
</organism>
<feature type="chain" id="PRO_5033880674" description="Cytochrome c domain-containing protein" evidence="5">
    <location>
        <begin position="23"/>
        <end position="854"/>
    </location>
</feature>
<gene>
    <name evidence="7" type="ORF">GMBLW1_20100</name>
</gene>
<dbReference type="AlphaFoldDB" id="A0A6C2YK42"/>
<evidence type="ECO:0000259" key="6">
    <source>
        <dbReference type="PROSITE" id="PS51007"/>
    </source>
</evidence>
<protein>
    <recommendedName>
        <fullName evidence="6">Cytochrome c domain-containing protein</fullName>
    </recommendedName>
</protein>
<dbReference type="RefSeq" id="WP_174250755.1">
    <property type="nucleotide sequence ID" value="NZ_LR593887.1"/>
</dbReference>
<dbReference type="InterPro" id="IPR011429">
    <property type="entry name" value="Cyt_c_Planctomycete-type"/>
</dbReference>
<dbReference type="PANTHER" id="PTHR35889:SF3">
    <property type="entry name" value="F-BOX DOMAIN-CONTAINING PROTEIN"/>
    <property type="match status" value="1"/>
</dbReference>
<dbReference type="SUPFAM" id="SSF46626">
    <property type="entry name" value="Cytochrome c"/>
    <property type="match status" value="1"/>
</dbReference>
<evidence type="ECO:0000313" key="8">
    <source>
        <dbReference type="Proteomes" id="UP000464378"/>
    </source>
</evidence>
<evidence type="ECO:0000256" key="1">
    <source>
        <dbReference type="ARBA" id="ARBA00022617"/>
    </source>
</evidence>
<dbReference type="PROSITE" id="PS51007">
    <property type="entry name" value="CYTC"/>
    <property type="match status" value="1"/>
</dbReference>
<evidence type="ECO:0000256" key="5">
    <source>
        <dbReference type="SAM" id="SignalP"/>
    </source>
</evidence>
<name>A0A6C2YK42_9BACT</name>
<dbReference type="GO" id="GO:0020037">
    <property type="term" value="F:heme binding"/>
    <property type="evidence" value="ECO:0007669"/>
    <property type="project" value="InterPro"/>
</dbReference>
<dbReference type="KEGG" id="tim:GMBLW1_20100"/>
<dbReference type="InterPro" id="IPR009056">
    <property type="entry name" value="Cyt_c-like_dom"/>
</dbReference>
<keyword evidence="8" id="KW-1185">Reference proteome</keyword>
<evidence type="ECO:0000256" key="4">
    <source>
        <dbReference type="PROSITE-ProRule" id="PRU00433"/>
    </source>
</evidence>
<dbReference type="InterPro" id="IPR036909">
    <property type="entry name" value="Cyt_c-like_dom_sf"/>
</dbReference>
<dbReference type="InterPro" id="IPR022655">
    <property type="entry name" value="DUF1553"/>
</dbReference>
<dbReference type="Pfam" id="PF07583">
    <property type="entry name" value="PSCyt2"/>
    <property type="match status" value="1"/>
</dbReference>
<evidence type="ECO:0000313" key="7">
    <source>
        <dbReference type="EMBL" id="VIP01950.1"/>
    </source>
</evidence>
<dbReference type="GO" id="GO:0009055">
    <property type="term" value="F:electron transfer activity"/>
    <property type="evidence" value="ECO:0007669"/>
    <property type="project" value="InterPro"/>
</dbReference>
<accession>A0A6C2YK42</accession>
<keyword evidence="5" id="KW-0732">Signal</keyword>
<keyword evidence="2 4" id="KW-0479">Metal-binding</keyword>
<dbReference type="GO" id="GO:0046872">
    <property type="term" value="F:metal ion binding"/>
    <property type="evidence" value="ECO:0007669"/>
    <property type="project" value="UniProtKB-KW"/>
</dbReference>
<dbReference type="Pfam" id="PF07635">
    <property type="entry name" value="PSCyt1"/>
    <property type="match status" value="1"/>
</dbReference>
<proteinExistence type="predicted"/>
<dbReference type="EMBL" id="LR586016">
    <property type="protein sequence ID" value="VIP01950.1"/>
    <property type="molecule type" value="Genomic_DNA"/>
</dbReference>
<reference evidence="7" key="1">
    <citation type="submission" date="2019-04" db="EMBL/GenBank/DDBJ databases">
        <authorList>
            <consortium name="Science for Life Laboratories"/>
        </authorList>
    </citation>
    <scope>NUCLEOTIDE SEQUENCE</scope>
    <source>
        <strain evidence="7">MBLW1</strain>
    </source>
</reference>
<feature type="signal peptide" evidence="5">
    <location>
        <begin position="1"/>
        <end position="22"/>
    </location>
</feature>
<evidence type="ECO:0000256" key="3">
    <source>
        <dbReference type="ARBA" id="ARBA00023004"/>
    </source>
</evidence>
<evidence type="ECO:0000256" key="2">
    <source>
        <dbReference type="ARBA" id="ARBA00022723"/>
    </source>
</evidence>
<sequence>MRAARWLGIGCIWAIVPMLAAAAPPDFERDLVPLLNRSCVNCHGPEQQRGGLRLDSLAAILEGGNSGPAVIAGKSAESPLLQALTGAEDRAIMPPKGERFTADQVALVQTWIDGGAKGNLQPKSVAPKTPVRTTHWAFQPVKQQQPPAVKRFDWVRNPIDAFILAKLEANGIAPSPEADRITLIRRLSLDLRGLPPTIEEIQAFEQDSRPDAYERLVDQFLASPHYGERLARFWLDQARYADSHGYTIDGPRSIWKYRDWVIDSFNQDKPFDAFTIEQLAGDLLPQPTQQQLVATGFHRNTQINQEGGIDPEQFRVESVIDRVNTTGSVWLGLTVGCAQCHDHKFDPLSQREYYRLYAYFNQCDEPTLDLLTPAEQKRKREIAARMKVILPKLQTLDRTSPALVEKWERSQTDSSREQLHPAVRAVFEVAENGRSQEQKAFLENTFRSIDEFRQGMGILSSRNTLSATAQTSVLKTRIKLSRELASLKQNDPVAITTLIVRERKTPRENYIHLGGDFLRKGVAVQPGTPAVLPELSASPTQSRLELARWLVDGRNPLTGRVLANRIWGHLFGLGIVETENDFGTQGTPPSHPELLDWLAQTLIEERWSLKRFHRLLVTSATYRQRSNHRTDLVSIDPRNRLLARQSRHRLEAEIVRDVTLAASGLLSPKVGGPSVFPPQPDGVYRFTQVNKNWKASQGPDRYRRGMYTYFWRSAPHPALTTFDAPDASATCTRRIRSNTPLQALTLLNDQAFVETAHGLANRLLRDTAASDRDRLVLGFRLCVARTPTESELDTLQRFLSAQKQDLLNRPQEVAALLAGGNPVVIQSPLPESERAAWCQVARVLLNLDETITRE</sequence>
<dbReference type="Proteomes" id="UP000464378">
    <property type="component" value="Chromosome"/>
</dbReference>
<feature type="domain" description="Cytochrome c" evidence="6">
    <location>
        <begin position="18"/>
        <end position="116"/>
    </location>
</feature>
<dbReference type="InterPro" id="IPR011444">
    <property type="entry name" value="DUF1549"/>
</dbReference>
<dbReference type="PANTHER" id="PTHR35889">
    <property type="entry name" value="CYCLOINULO-OLIGOSACCHARIDE FRUCTANOTRANSFERASE-RELATED"/>
    <property type="match status" value="1"/>
</dbReference>
<dbReference type="InParanoid" id="A0A6C2YK42"/>
<dbReference type="EMBL" id="LR593887">
    <property type="protein sequence ID" value="VTR99937.1"/>
    <property type="molecule type" value="Genomic_DNA"/>
</dbReference>
<keyword evidence="3 4" id="KW-0408">Iron</keyword>
<keyword evidence="1 4" id="KW-0349">Heme</keyword>